<evidence type="ECO:0000313" key="2">
    <source>
        <dbReference type="Proteomes" id="UP001367508"/>
    </source>
</evidence>
<dbReference type="Proteomes" id="UP001367508">
    <property type="component" value="Unassembled WGS sequence"/>
</dbReference>
<gene>
    <name evidence="1" type="ORF">VNO77_14508</name>
</gene>
<protein>
    <submittedName>
        <fullName evidence="1">Uncharacterized protein</fullName>
    </submittedName>
</protein>
<organism evidence="1 2">
    <name type="scientific">Canavalia gladiata</name>
    <name type="common">Sword bean</name>
    <name type="synonym">Dolichos gladiatus</name>
    <dbReference type="NCBI Taxonomy" id="3824"/>
    <lineage>
        <taxon>Eukaryota</taxon>
        <taxon>Viridiplantae</taxon>
        <taxon>Streptophyta</taxon>
        <taxon>Embryophyta</taxon>
        <taxon>Tracheophyta</taxon>
        <taxon>Spermatophyta</taxon>
        <taxon>Magnoliopsida</taxon>
        <taxon>eudicotyledons</taxon>
        <taxon>Gunneridae</taxon>
        <taxon>Pentapetalae</taxon>
        <taxon>rosids</taxon>
        <taxon>fabids</taxon>
        <taxon>Fabales</taxon>
        <taxon>Fabaceae</taxon>
        <taxon>Papilionoideae</taxon>
        <taxon>50 kb inversion clade</taxon>
        <taxon>NPAAA clade</taxon>
        <taxon>indigoferoid/millettioid clade</taxon>
        <taxon>Phaseoleae</taxon>
        <taxon>Canavalia</taxon>
    </lineage>
</organism>
<accession>A0AAN9M2R7</accession>
<keyword evidence="2" id="KW-1185">Reference proteome</keyword>
<dbReference type="AlphaFoldDB" id="A0AAN9M2R7"/>
<dbReference type="EMBL" id="JAYMYQ010000003">
    <property type="protein sequence ID" value="KAK7344638.1"/>
    <property type="molecule type" value="Genomic_DNA"/>
</dbReference>
<evidence type="ECO:0000313" key="1">
    <source>
        <dbReference type="EMBL" id="KAK7344638.1"/>
    </source>
</evidence>
<comment type="caution">
    <text evidence="1">The sequence shown here is derived from an EMBL/GenBank/DDBJ whole genome shotgun (WGS) entry which is preliminary data.</text>
</comment>
<sequence length="212" mass="23016">MGSSRHIKGRGISVRGGGFFWILNFQRRTLDSSPLIIKEFSQALCGGKLLLARYLDFLQKLSDQKHISLEVAAISNDLSFKLCTNILLPAGRITVHAAASELVFVLGHIYLVIIQNMPIVNNFVSENHAIDAVVSALVAVGRCMDMFLLKACNQKAESGSKMCHLQSGTKFKQLGPQSLKATNAIGTAMAPLNTIYLKLMDLAINPKLSSSG</sequence>
<name>A0AAN9M2R7_CANGL</name>
<reference evidence="1 2" key="1">
    <citation type="submission" date="2024-01" db="EMBL/GenBank/DDBJ databases">
        <title>The genomes of 5 underutilized Papilionoideae crops provide insights into root nodulation and disease resistanc.</title>
        <authorList>
            <person name="Jiang F."/>
        </authorList>
    </citation>
    <scope>NUCLEOTIDE SEQUENCE [LARGE SCALE GENOMIC DNA]</scope>
    <source>
        <strain evidence="1">LVBAO_FW01</strain>
        <tissue evidence="1">Leaves</tissue>
    </source>
</reference>
<proteinExistence type="predicted"/>